<keyword evidence="5 6" id="KW-0408">Iron</keyword>
<keyword evidence="3 6" id="KW-0479">Metal-binding</keyword>
<proteinExistence type="predicted"/>
<dbReference type="EMBL" id="RKQL01000007">
    <property type="protein sequence ID" value="RPE63010.1"/>
    <property type="molecule type" value="Genomic_DNA"/>
</dbReference>
<dbReference type="OrthoDB" id="9814708at2"/>
<protein>
    <submittedName>
        <fullName evidence="9">Cytochrome c5</fullName>
    </submittedName>
</protein>
<keyword evidence="4" id="KW-0249">Electron transport</keyword>
<dbReference type="AlphaFoldDB" id="A0A3N4UMA0"/>
<dbReference type="GO" id="GO:0005506">
    <property type="term" value="F:iron ion binding"/>
    <property type="evidence" value="ECO:0007669"/>
    <property type="project" value="InterPro"/>
</dbReference>
<evidence type="ECO:0000256" key="1">
    <source>
        <dbReference type="ARBA" id="ARBA00022448"/>
    </source>
</evidence>
<evidence type="ECO:0000259" key="8">
    <source>
        <dbReference type="PROSITE" id="PS51007"/>
    </source>
</evidence>
<dbReference type="PROSITE" id="PS51007">
    <property type="entry name" value="CYTC"/>
    <property type="match status" value="1"/>
</dbReference>
<evidence type="ECO:0000256" key="6">
    <source>
        <dbReference type="PROSITE-ProRule" id="PRU00433"/>
    </source>
</evidence>
<evidence type="ECO:0000256" key="4">
    <source>
        <dbReference type="ARBA" id="ARBA00022982"/>
    </source>
</evidence>
<dbReference type="Gene3D" id="1.10.760.10">
    <property type="entry name" value="Cytochrome c-like domain"/>
    <property type="match status" value="1"/>
</dbReference>
<evidence type="ECO:0000313" key="9">
    <source>
        <dbReference type="EMBL" id="RPE63010.1"/>
    </source>
</evidence>
<keyword evidence="1" id="KW-0813">Transport</keyword>
<dbReference type="Pfam" id="PF13442">
    <property type="entry name" value="Cytochrome_CBB3"/>
    <property type="match status" value="1"/>
</dbReference>
<feature type="domain" description="Cytochrome c" evidence="8">
    <location>
        <begin position="80"/>
        <end position="159"/>
    </location>
</feature>
<evidence type="ECO:0000256" key="3">
    <source>
        <dbReference type="ARBA" id="ARBA00022723"/>
    </source>
</evidence>
<dbReference type="GO" id="GO:0009055">
    <property type="term" value="F:electron transfer activity"/>
    <property type="evidence" value="ECO:0007669"/>
    <property type="project" value="InterPro"/>
</dbReference>
<keyword evidence="2 6" id="KW-0349">Heme</keyword>
<keyword evidence="7" id="KW-1133">Transmembrane helix</keyword>
<keyword evidence="10" id="KW-1185">Reference proteome</keyword>
<name>A0A3N4UMA0_9BURK</name>
<dbReference type="InterPro" id="IPR036909">
    <property type="entry name" value="Cyt_c-like_dom_sf"/>
</dbReference>
<dbReference type="SUPFAM" id="SSF46626">
    <property type="entry name" value="Cytochrome c"/>
    <property type="match status" value="1"/>
</dbReference>
<dbReference type="GO" id="GO:0020037">
    <property type="term" value="F:heme binding"/>
    <property type="evidence" value="ECO:0007669"/>
    <property type="project" value="InterPro"/>
</dbReference>
<reference evidence="9 10" key="1">
    <citation type="submission" date="2018-11" db="EMBL/GenBank/DDBJ databases">
        <title>Genomic Encyclopedia of Type Strains, Phase IV (KMG-IV): sequencing the most valuable type-strain genomes for metagenomic binning, comparative biology and taxonomic classification.</title>
        <authorList>
            <person name="Goeker M."/>
        </authorList>
    </citation>
    <scope>NUCLEOTIDE SEQUENCE [LARGE SCALE GENOMIC DNA]</scope>
    <source>
        <strain evidence="9 10">DSM 101684</strain>
    </source>
</reference>
<dbReference type="PRINTS" id="PR00607">
    <property type="entry name" value="CYTCHROMECIE"/>
</dbReference>
<dbReference type="InterPro" id="IPR009056">
    <property type="entry name" value="Cyt_c-like_dom"/>
</dbReference>
<dbReference type="InterPro" id="IPR002323">
    <property type="entry name" value="Cyt_CIE"/>
</dbReference>
<evidence type="ECO:0000256" key="7">
    <source>
        <dbReference type="SAM" id="Phobius"/>
    </source>
</evidence>
<keyword evidence="7" id="KW-0472">Membrane</keyword>
<feature type="transmembrane region" description="Helical" evidence="7">
    <location>
        <begin position="25"/>
        <end position="47"/>
    </location>
</feature>
<dbReference type="PANTHER" id="PTHR40942">
    <property type="match status" value="1"/>
</dbReference>
<sequence>MSASSTDTSAHDEAHTGPVKTPRQLLWTSLFAFVVPIFVIIGLVYAVTRGQGTGTSDDSELAVARRIQKVGAVTLVDANRPLKTGEEVFKAVCSGCHATGAAGAPKFEDKAAWAPRIAQGYEALLNSALKGKGAMAPQGGGAFTDVEVGRAVVYMANAAGAKFAEPAAPAASAAEGEKK</sequence>
<accession>A0A3N4UMA0</accession>
<dbReference type="PANTHER" id="PTHR40942:SF4">
    <property type="entry name" value="CYTOCHROME C5"/>
    <property type="match status" value="1"/>
</dbReference>
<evidence type="ECO:0000256" key="2">
    <source>
        <dbReference type="ARBA" id="ARBA00022617"/>
    </source>
</evidence>
<keyword evidence="7" id="KW-0812">Transmembrane</keyword>
<dbReference type="RefSeq" id="WP_124224113.1">
    <property type="nucleotide sequence ID" value="NZ_RKQL01000007.1"/>
</dbReference>
<evidence type="ECO:0000313" key="10">
    <source>
        <dbReference type="Proteomes" id="UP000272193"/>
    </source>
</evidence>
<evidence type="ECO:0000256" key="5">
    <source>
        <dbReference type="ARBA" id="ARBA00023004"/>
    </source>
</evidence>
<dbReference type="Proteomes" id="UP000272193">
    <property type="component" value="Unassembled WGS sequence"/>
</dbReference>
<comment type="caution">
    <text evidence="9">The sequence shown here is derived from an EMBL/GenBank/DDBJ whole genome shotgun (WGS) entry which is preliminary data.</text>
</comment>
<gene>
    <name evidence="9" type="ORF">EDC62_2472</name>
</gene>
<organism evidence="9 10">
    <name type="scientific">Tibeticola sediminis</name>
    <dbReference type="NCBI Taxonomy" id="1917811"/>
    <lineage>
        <taxon>Bacteria</taxon>
        <taxon>Pseudomonadati</taxon>
        <taxon>Pseudomonadota</taxon>
        <taxon>Betaproteobacteria</taxon>
        <taxon>Burkholderiales</taxon>
        <taxon>Comamonadaceae</taxon>
        <taxon>Tibeticola</taxon>
    </lineage>
</organism>